<comment type="function">
    <text evidence="4">A flexible structure which links the flagellar filament to the drive apparatus in the basal body.</text>
</comment>
<reference evidence="8 9" key="1">
    <citation type="submission" date="2019-07" db="EMBL/GenBank/DDBJ databases">
        <title>Description of 53C-WASEF.</title>
        <authorList>
            <person name="Pitt A."/>
            <person name="Hahn M.W."/>
        </authorList>
    </citation>
    <scope>NUCLEOTIDE SEQUENCE [LARGE SCALE GENOMIC DNA]</scope>
    <source>
        <strain evidence="8 9">53C-WASEF</strain>
    </source>
</reference>
<feature type="domain" description="Flagellar basal body rod protein N-terminal" evidence="5">
    <location>
        <begin position="9"/>
        <end position="37"/>
    </location>
</feature>
<protein>
    <recommendedName>
        <fullName evidence="4">Flagellar hook protein FlgE</fullName>
    </recommendedName>
</protein>
<evidence type="ECO:0000259" key="6">
    <source>
        <dbReference type="Pfam" id="PF06429"/>
    </source>
</evidence>
<keyword evidence="8" id="KW-0966">Cell projection</keyword>
<dbReference type="AlphaFoldDB" id="A0A556QPT8"/>
<dbReference type="Proteomes" id="UP000315648">
    <property type="component" value="Unassembled WGS sequence"/>
</dbReference>
<keyword evidence="8" id="KW-0282">Flagellum</keyword>
<evidence type="ECO:0000313" key="8">
    <source>
        <dbReference type="EMBL" id="TSJ78651.1"/>
    </source>
</evidence>
<name>A0A556QPT8_9BACT</name>
<comment type="similarity">
    <text evidence="2 4">Belongs to the flagella basal body rod proteins family.</text>
</comment>
<dbReference type="SUPFAM" id="SSF117143">
    <property type="entry name" value="Flagellar hook protein flgE"/>
    <property type="match status" value="1"/>
</dbReference>
<sequence>MSLIGTLTSGVSALRSFTKGLEVIGNNIANVNTVGYKSSQASFADSFSNTLRGSAPSNGTTPNQSSIQVGTGVRIAGITSNYGQGALTTTGVGSDLGVSGNGFFRVVNTVDGQEYASRAGNFRFDDQGYLVTSEGYRVQGLTGGTSSSAPGTVGDIRLNTTPPTGTELQSYSVDRLGNVVEFYSDGSSLTSNRLLLQNYTDPSALQKEGNNLYTGFSAAGAIGGVALTAANGAGQNGLGTIESGTLELSNVDLTEEFANMITTQRSFQASSRLVTVSDSVLEDIVNLKR</sequence>
<dbReference type="InterPro" id="IPR020013">
    <property type="entry name" value="Flagellar_FlgE/F/G"/>
</dbReference>
<dbReference type="Pfam" id="PF06429">
    <property type="entry name" value="Flg_bbr_C"/>
    <property type="match status" value="1"/>
</dbReference>
<evidence type="ECO:0000313" key="9">
    <source>
        <dbReference type="Proteomes" id="UP000315648"/>
    </source>
</evidence>
<organism evidence="8 9">
    <name type="scientific">Rariglobus hedericola</name>
    <dbReference type="NCBI Taxonomy" id="2597822"/>
    <lineage>
        <taxon>Bacteria</taxon>
        <taxon>Pseudomonadati</taxon>
        <taxon>Verrucomicrobiota</taxon>
        <taxon>Opitutia</taxon>
        <taxon>Opitutales</taxon>
        <taxon>Opitutaceae</taxon>
        <taxon>Rariglobus</taxon>
    </lineage>
</organism>
<comment type="caution">
    <text evidence="8">The sequence shown here is derived from an EMBL/GenBank/DDBJ whole genome shotgun (WGS) entry which is preliminary data.</text>
</comment>
<dbReference type="Pfam" id="PF00460">
    <property type="entry name" value="Flg_bb_rod"/>
    <property type="match status" value="1"/>
</dbReference>
<feature type="domain" description="Flagellar basal-body/hook protein C-terminal" evidence="6">
    <location>
        <begin position="243"/>
        <end position="287"/>
    </location>
</feature>
<keyword evidence="3 4" id="KW-0975">Bacterial flagellum</keyword>
<keyword evidence="8" id="KW-0969">Cilium</keyword>
<evidence type="ECO:0000259" key="7">
    <source>
        <dbReference type="Pfam" id="PF22692"/>
    </source>
</evidence>
<evidence type="ECO:0000259" key="5">
    <source>
        <dbReference type="Pfam" id="PF00460"/>
    </source>
</evidence>
<dbReference type="InterPro" id="IPR037925">
    <property type="entry name" value="FlgE/F/G-like"/>
</dbReference>
<accession>A0A556QPT8</accession>
<dbReference type="InterPro" id="IPR053967">
    <property type="entry name" value="LlgE_F_G-like_D1"/>
</dbReference>
<dbReference type="RefSeq" id="WP_144228992.1">
    <property type="nucleotide sequence ID" value="NZ_CBCRVV010000002.1"/>
</dbReference>
<dbReference type="InterPro" id="IPR010930">
    <property type="entry name" value="Flg_bb/hook_C_dom"/>
</dbReference>
<dbReference type="EMBL" id="VMBG01000001">
    <property type="protein sequence ID" value="TSJ78651.1"/>
    <property type="molecule type" value="Genomic_DNA"/>
</dbReference>
<proteinExistence type="inferred from homology"/>
<evidence type="ECO:0000256" key="1">
    <source>
        <dbReference type="ARBA" id="ARBA00004117"/>
    </source>
</evidence>
<evidence type="ECO:0000256" key="4">
    <source>
        <dbReference type="RuleBase" id="RU362116"/>
    </source>
</evidence>
<dbReference type="PANTHER" id="PTHR30435">
    <property type="entry name" value="FLAGELLAR PROTEIN"/>
    <property type="match status" value="1"/>
</dbReference>
<dbReference type="GO" id="GO:0009424">
    <property type="term" value="C:bacterial-type flagellum hook"/>
    <property type="evidence" value="ECO:0007669"/>
    <property type="project" value="TreeGrafter"/>
</dbReference>
<dbReference type="NCBIfam" id="TIGR03506">
    <property type="entry name" value="FlgEFG_subfam"/>
    <property type="match status" value="2"/>
</dbReference>
<comment type="subcellular location">
    <subcellularLocation>
        <location evidence="1 4">Bacterial flagellum basal body</location>
    </subcellularLocation>
</comment>
<dbReference type="OrthoDB" id="9804559at2"/>
<evidence type="ECO:0000256" key="3">
    <source>
        <dbReference type="ARBA" id="ARBA00023143"/>
    </source>
</evidence>
<feature type="domain" description="Flagellar hook protein FlgE/F/G-like D1" evidence="7">
    <location>
        <begin position="98"/>
        <end position="179"/>
    </location>
</feature>
<dbReference type="InterPro" id="IPR001444">
    <property type="entry name" value="Flag_bb_rod_N"/>
</dbReference>
<dbReference type="Pfam" id="PF22692">
    <property type="entry name" value="LlgE_F_G_D1"/>
    <property type="match status" value="1"/>
</dbReference>
<evidence type="ECO:0000256" key="2">
    <source>
        <dbReference type="ARBA" id="ARBA00009677"/>
    </source>
</evidence>
<gene>
    <name evidence="8" type="ORF">FPL22_04925</name>
</gene>
<dbReference type="PANTHER" id="PTHR30435:SF1">
    <property type="entry name" value="FLAGELLAR HOOK PROTEIN FLGE"/>
    <property type="match status" value="1"/>
</dbReference>
<dbReference type="GO" id="GO:0009425">
    <property type="term" value="C:bacterial-type flagellum basal body"/>
    <property type="evidence" value="ECO:0007669"/>
    <property type="project" value="UniProtKB-SubCell"/>
</dbReference>
<dbReference type="GO" id="GO:0005829">
    <property type="term" value="C:cytosol"/>
    <property type="evidence" value="ECO:0007669"/>
    <property type="project" value="TreeGrafter"/>
</dbReference>
<keyword evidence="9" id="KW-1185">Reference proteome</keyword>
<dbReference type="GO" id="GO:0071978">
    <property type="term" value="P:bacterial-type flagellum-dependent swarming motility"/>
    <property type="evidence" value="ECO:0007669"/>
    <property type="project" value="TreeGrafter"/>
</dbReference>